<feature type="coiled-coil region" evidence="1">
    <location>
        <begin position="349"/>
        <end position="376"/>
    </location>
</feature>
<proteinExistence type="predicted"/>
<protein>
    <submittedName>
        <fullName evidence="3">DUF814 domain-containing protein</fullName>
    </submittedName>
</protein>
<dbReference type="Gene3D" id="2.30.310.10">
    <property type="entry name" value="ibrinogen binding protein from staphylococcus aureus domain"/>
    <property type="match status" value="1"/>
</dbReference>
<dbReference type="Pfam" id="PF05670">
    <property type="entry name" value="NFACT-R_1"/>
    <property type="match status" value="1"/>
</dbReference>
<dbReference type="EMBL" id="JAFKCU010000002">
    <property type="protein sequence ID" value="MBN7815796.1"/>
    <property type="molecule type" value="Genomic_DNA"/>
</dbReference>
<comment type="caution">
    <text evidence="3">The sequence shown here is derived from an EMBL/GenBank/DDBJ whole genome shotgun (WGS) entry which is preliminary data.</text>
</comment>
<dbReference type="PANTHER" id="PTHR15239:SF6">
    <property type="entry name" value="RIBOSOME QUALITY CONTROL COMPLEX SUBUNIT NEMF"/>
    <property type="match status" value="1"/>
</dbReference>
<feature type="domain" description="NFACT RNA-binding" evidence="2">
    <location>
        <begin position="408"/>
        <end position="500"/>
    </location>
</feature>
<sequence>MHLNYHFLKYLCPALNEKFAGKTIQSCFSQNKDELVIETTSGEEECWIRAHFKTPQIYLSFPDQFRRAKRNSINLFQELIGDKIISCQVLTFERAFIFILESGGILLFKLHGNRSNVFFYQAGEKVPSRVFRNAISEDKDLDWHTLNREIDLSKDRFWELDGNASQFLPTLGAIPRAWLKERNYPSSSIETKWRLMEEVLDILDSPLFALVETDAGVILSLLPESNPIKVFSDPITAVNELFYLALVKGNFEKDKNDLLKKLQDQLKKTKSYLAKATAKLDELKNSAPPSHLADVIMANLHEFSGGKMDVELLDFYTGQQVKVTLKPQQKPQDLAAQLYRKSKNRKLEWEQIEKTIEAKKQQETELQRQIEKLESVDDFRGLKSFKKEDVPEKSLLKESSSLPFKIFEVEGFTIWVGKSAKDNDEMLRGFAHKDDIWLHARLVPGSHTIIKMKGQKSLPTHVLERAASLAAFYSKYKSESLAPVIYTEAKFVRKVKGSPAGSVKVDRENVLMVKPIGPDDSIAMAKS</sequence>
<evidence type="ECO:0000256" key="1">
    <source>
        <dbReference type="SAM" id="Coils"/>
    </source>
</evidence>
<dbReference type="Pfam" id="PF05833">
    <property type="entry name" value="NFACT_N"/>
    <property type="match status" value="1"/>
</dbReference>
<accession>A0ABS3CFB8</accession>
<dbReference type="Proteomes" id="UP000664480">
    <property type="component" value="Unassembled WGS sequence"/>
</dbReference>
<evidence type="ECO:0000313" key="4">
    <source>
        <dbReference type="Proteomes" id="UP000664480"/>
    </source>
</evidence>
<evidence type="ECO:0000313" key="3">
    <source>
        <dbReference type="EMBL" id="MBN7815796.1"/>
    </source>
</evidence>
<keyword evidence="1" id="KW-0175">Coiled coil</keyword>
<keyword evidence="4" id="KW-1185">Reference proteome</keyword>
<dbReference type="RefSeq" id="WP_206586444.1">
    <property type="nucleotide sequence ID" value="NZ_JAFKCU010000002.1"/>
</dbReference>
<gene>
    <name evidence="3" type="ORF">J0A69_10160</name>
</gene>
<name>A0ABS3CFB8_9BACT</name>
<reference evidence="3 4" key="1">
    <citation type="submission" date="2021-03" db="EMBL/GenBank/DDBJ databases">
        <title>novel species isolated from a fishpond in China.</title>
        <authorList>
            <person name="Lu H."/>
            <person name="Cai Z."/>
        </authorList>
    </citation>
    <scope>NUCLEOTIDE SEQUENCE [LARGE SCALE GENOMIC DNA]</scope>
    <source>
        <strain evidence="3 4">YJ13C</strain>
    </source>
</reference>
<feature type="coiled-coil region" evidence="1">
    <location>
        <begin position="259"/>
        <end position="286"/>
    </location>
</feature>
<dbReference type="InterPro" id="IPR008532">
    <property type="entry name" value="NFACT_RNA-bd"/>
</dbReference>
<evidence type="ECO:0000259" key="2">
    <source>
        <dbReference type="Pfam" id="PF05670"/>
    </source>
</evidence>
<organism evidence="3 4">
    <name type="scientific">Algoriphagus pacificus</name>
    <dbReference type="NCBI Taxonomy" id="2811234"/>
    <lineage>
        <taxon>Bacteria</taxon>
        <taxon>Pseudomonadati</taxon>
        <taxon>Bacteroidota</taxon>
        <taxon>Cytophagia</taxon>
        <taxon>Cytophagales</taxon>
        <taxon>Cyclobacteriaceae</taxon>
        <taxon>Algoriphagus</taxon>
    </lineage>
</organism>
<dbReference type="InterPro" id="IPR051608">
    <property type="entry name" value="RQC_Subunit_NEMF"/>
</dbReference>
<dbReference type="PANTHER" id="PTHR15239">
    <property type="entry name" value="NUCLEAR EXPORT MEDIATOR FACTOR NEMF"/>
    <property type="match status" value="1"/>
</dbReference>